<dbReference type="PROSITE" id="PS51273">
    <property type="entry name" value="GATASE_TYPE_1"/>
    <property type="match status" value="1"/>
</dbReference>
<dbReference type="InterPro" id="IPR029062">
    <property type="entry name" value="Class_I_gatase-like"/>
</dbReference>
<gene>
    <name evidence="2" type="ORF">KI810_10930</name>
</gene>
<comment type="caution">
    <text evidence="2">The sequence shown here is derived from an EMBL/GenBank/DDBJ whole genome shotgun (WGS) entry which is preliminary data.</text>
</comment>
<sequence>MLTIVQNDPEVPLGSYADYLAELAVPYRTVQPSRGEMLPEAEGVAAAIILGGAMGVHDTDRHPFLHEVKHFIAEMVDGEVPLLGICLGGQLLADVLGATVTYNSPHREKGTLPVILTEKGESDPLFAGVSREFVSFQWHNDSFLVPEGGVLLASSPTCPGQAFRYGPVAYGTQFHPEVNRRIIADWSGRTPERMVRTRHYQEEFDLRLREYDAASRRILLNFLNIARLVESHPA</sequence>
<protein>
    <submittedName>
        <fullName evidence="2">Type 1 glutamine amidotransferase</fullName>
    </submittedName>
</protein>
<dbReference type="PANTHER" id="PTHR42695:SF5">
    <property type="entry name" value="GLUTAMINE AMIDOTRANSFERASE YLR126C-RELATED"/>
    <property type="match status" value="1"/>
</dbReference>
<dbReference type="EMBL" id="JAHCVK010000004">
    <property type="protein sequence ID" value="MBT0653571.1"/>
    <property type="molecule type" value="Genomic_DNA"/>
</dbReference>
<dbReference type="SUPFAM" id="SSF52317">
    <property type="entry name" value="Class I glutamine amidotransferase-like"/>
    <property type="match status" value="1"/>
</dbReference>
<proteinExistence type="predicted"/>
<evidence type="ECO:0000259" key="1">
    <source>
        <dbReference type="Pfam" id="PF00117"/>
    </source>
</evidence>
<evidence type="ECO:0000313" key="3">
    <source>
        <dbReference type="Proteomes" id="UP000756860"/>
    </source>
</evidence>
<dbReference type="PANTHER" id="PTHR42695">
    <property type="entry name" value="GLUTAMINE AMIDOTRANSFERASE YLR126C-RELATED"/>
    <property type="match status" value="1"/>
</dbReference>
<keyword evidence="3" id="KW-1185">Reference proteome</keyword>
<dbReference type="InterPro" id="IPR044992">
    <property type="entry name" value="ChyE-like"/>
</dbReference>
<dbReference type="Proteomes" id="UP000756860">
    <property type="component" value="Unassembled WGS sequence"/>
</dbReference>
<name>A0ABS5SDX4_9BACT</name>
<accession>A0ABS5SDX4</accession>
<dbReference type="Pfam" id="PF00117">
    <property type="entry name" value="GATase"/>
    <property type="match status" value="1"/>
</dbReference>
<dbReference type="CDD" id="cd01741">
    <property type="entry name" value="GATase1_1"/>
    <property type="match status" value="1"/>
</dbReference>
<dbReference type="Gene3D" id="3.40.50.880">
    <property type="match status" value="1"/>
</dbReference>
<dbReference type="InterPro" id="IPR017926">
    <property type="entry name" value="GATASE"/>
</dbReference>
<reference evidence="2 3" key="1">
    <citation type="submission" date="2021-05" db="EMBL/GenBank/DDBJ databases">
        <title>The draft genome of Geobacter luticola JCM 17780.</title>
        <authorList>
            <person name="Xu Z."/>
            <person name="Masuda Y."/>
            <person name="Itoh H."/>
            <person name="Senoo K."/>
        </authorList>
    </citation>
    <scope>NUCLEOTIDE SEQUENCE [LARGE SCALE GENOMIC DNA]</scope>
    <source>
        <strain evidence="2 3">JCM 17780</strain>
    </source>
</reference>
<organism evidence="2 3">
    <name type="scientific">Geomobilimonas luticola</name>
    <dbReference type="NCBI Taxonomy" id="1114878"/>
    <lineage>
        <taxon>Bacteria</taxon>
        <taxon>Pseudomonadati</taxon>
        <taxon>Thermodesulfobacteriota</taxon>
        <taxon>Desulfuromonadia</taxon>
        <taxon>Geobacterales</taxon>
        <taxon>Geobacteraceae</taxon>
        <taxon>Geomobilimonas</taxon>
    </lineage>
</organism>
<feature type="domain" description="Glutamine amidotransferase" evidence="1">
    <location>
        <begin position="18"/>
        <end position="179"/>
    </location>
</feature>
<evidence type="ECO:0000313" key="2">
    <source>
        <dbReference type="EMBL" id="MBT0653571.1"/>
    </source>
</evidence>
<keyword evidence="2" id="KW-0315">Glutamine amidotransferase</keyword>